<proteinExistence type="predicted"/>
<dbReference type="AlphaFoldDB" id="A0A645A1B8"/>
<organism evidence="2">
    <name type="scientific">bioreactor metagenome</name>
    <dbReference type="NCBI Taxonomy" id="1076179"/>
    <lineage>
        <taxon>unclassified sequences</taxon>
        <taxon>metagenomes</taxon>
        <taxon>ecological metagenomes</taxon>
    </lineage>
</organism>
<dbReference type="EMBL" id="VSSQ01011502">
    <property type="protein sequence ID" value="MPM46989.1"/>
    <property type="molecule type" value="Genomic_DNA"/>
</dbReference>
<dbReference type="PANTHER" id="PTHR30008">
    <property type="entry name" value="EXODEOXYRIBONUCLEASE 7 LARGE SUBUNIT"/>
    <property type="match status" value="1"/>
</dbReference>
<evidence type="ECO:0000313" key="2">
    <source>
        <dbReference type="EMBL" id="MPM46989.1"/>
    </source>
</evidence>
<comment type="caution">
    <text evidence="2">The sequence shown here is derived from an EMBL/GenBank/DDBJ whole genome shotgun (WGS) entry which is preliminary data.</text>
</comment>
<sequence length="206" mass="22551">MQGEGAPAGMIAALDSVAEVSGEFDLVFIIRGGGAAQDLICFDNYELALNIAQFPLPVITGIGHDHDYHVADMVAHTNVKTPTAAAGMLIDLFIAEDQLIASYSQRLYMALKSRSESEDKRAERFLDKLRMALANKVQREEHRLELLEARLKAANPANSLEKGFSIVYHKGKRVVSSATVGAGEEISVMFADGRLLCNVKERMDNQ</sequence>
<feature type="domain" description="Exonuclease VII large subunit C-terminal" evidence="1">
    <location>
        <begin position="1"/>
        <end position="126"/>
    </location>
</feature>
<dbReference type="GO" id="GO:0009318">
    <property type="term" value="C:exodeoxyribonuclease VII complex"/>
    <property type="evidence" value="ECO:0007669"/>
    <property type="project" value="InterPro"/>
</dbReference>
<evidence type="ECO:0000259" key="1">
    <source>
        <dbReference type="Pfam" id="PF02601"/>
    </source>
</evidence>
<dbReference type="InterPro" id="IPR020579">
    <property type="entry name" value="Exonuc_VII_lsu_C"/>
</dbReference>
<gene>
    <name evidence="2" type="primary">xseA_26</name>
    <name evidence="2" type="ORF">SDC9_93696</name>
</gene>
<keyword evidence="2" id="KW-0378">Hydrolase</keyword>
<dbReference type="EC" id="3.1.11.6" evidence="2"/>
<dbReference type="GO" id="GO:0006308">
    <property type="term" value="P:DNA catabolic process"/>
    <property type="evidence" value="ECO:0007669"/>
    <property type="project" value="InterPro"/>
</dbReference>
<accession>A0A645A1B8</accession>
<reference evidence="2" key="1">
    <citation type="submission" date="2019-08" db="EMBL/GenBank/DDBJ databases">
        <authorList>
            <person name="Kucharzyk K."/>
            <person name="Murdoch R.W."/>
            <person name="Higgins S."/>
            <person name="Loffler F."/>
        </authorList>
    </citation>
    <scope>NUCLEOTIDE SEQUENCE</scope>
</reference>
<dbReference type="PANTHER" id="PTHR30008:SF0">
    <property type="entry name" value="EXODEOXYRIBONUCLEASE 7 LARGE SUBUNIT"/>
    <property type="match status" value="1"/>
</dbReference>
<dbReference type="Pfam" id="PF02601">
    <property type="entry name" value="Exonuc_VII_L"/>
    <property type="match status" value="1"/>
</dbReference>
<dbReference type="InterPro" id="IPR003753">
    <property type="entry name" value="Exonuc_VII_L"/>
</dbReference>
<protein>
    <submittedName>
        <fullName evidence="2">Exodeoxyribonuclease 7 large subunit</fullName>
        <ecNumber evidence="2">3.1.11.6</ecNumber>
    </submittedName>
</protein>
<dbReference type="GO" id="GO:0008855">
    <property type="term" value="F:exodeoxyribonuclease VII activity"/>
    <property type="evidence" value="ECO:0007669"/>
    <property type="project" value="UniProtKB-EC"/>
</dbReference>
<name>A0A645A1B8_9ZZZZ</name>